<dbReference type="SUPFAM" id="SSF54523">
    <property type="entry name" value="Pili subunits"/>
    <property type="match status" value="1"/>
</dbReference>
<dbReference type="EMBL" id="LCPO01000008">
    <property type="protein sequence ID" value="KKU99011.1"/>
    <property type="molecule type" value="Genomic_DNA"/>
</dbReference>
<accession>A0A0G1UY62</accession>
<evidence type="ECO:0000256" key="1">
    <source>
        <dbReference type="SAM" id="Phobius"/>
    </source>
</evidence>
<dbReference type="AlphaFoldDB" id="A0A0G1UY62"/>
<keyword evidence="1" id="KW-0812">Transmembrane</keyword>
<dbReference type="Gene3D" id="3.30.700.10">
    <property type="entry name" value="Glycoprotein, Type 4 Pilin"/>
    <property type="match status" value="1"/>
</dbReference>
<protein>
    <submittedName>
        <fullName evidence="2">Uncharacterized protein</fullName>
    </submittedName>
</protein>
<dbReference type="NCBIfam" id="TIGR02532">
    <property type="entry name" value="IV_pilin_GFxxxE"/>
    <property type="match status" value="1"/>
</dbReference>
<gene>
    <name evidence="2" type="ORF">UY32_C0008G0002</name>
</gene>
<evidence type="ECO:0000313" key="2">
    <source>
        <dbReference type="EMBL" id="KKU99011.1"/>
    </source>
</evidence>
<proteinExistence type="predicted"/>
<name>A0A0G1UY62_9BACT</name>
<dbReference type="Pfam" id="PF07963">
    <property type="entry name" value="N_methyl"/>
    <property type="match status" value="1"/>
</dbReference>
<reference evidence="2 3" key="1">
    <citation type="journal article" date="2015" name="Nature">
        <title>rRNA introns, odd ribosomes, and small enigmatic genomes across a large radiation of phyla.</title>
        <authorList>
            <person name="Brown C.T."/>
            <person name="Hug L.A."/>
            <person name="Thomas B.C."/>
            <person name="Sharon I."/>
            <person name="Castelle C.J."/>
            <person name="Singh A."/>
            <person name="Wilkins M.J."/>
            <person name="Williams K.H."/>
            <person name="Banfield J.F."/>
        </authorList>
    </citation>
    <scope>NUCLEOTIDE SEQUENCE [LARGE SCALE GENOMIC DNA]</scope>
</reference>
<organism evidence="2 3">
    <name type="scientific">Candidatus Jorgensenbacteria bacterium GW2011_GWC1_48_8</name>
    <dbReference type="NCBI Taxonomy" id="1618666"/>
    <lineage>
        <taxon>Bacteria</taxon>
        <taxon>Candidatus Joergenseniibacteriota</taxon>
    </lineage>
</organism>
<evidence type="ECO:0000313" key="3">
    <source>
        <dbReference type="Proteomes" id="UP000034600"/>
    </source>
</evidence>
<keyword evidence="1" id="KW-0472">Membrane</keyword>
<comment type="caution">
    <text evidence="2">The sequence shown here is derived from an EMBL/GenBank/DDBJ whole genome shotgun (WGS) entry which is preliminary data.</text>
</comment>
<dbReference type="Proteomes" id="UP000034600">
    <property type="component" value="Unassembled WGS sequence"/>
</dbReference>
<dbReference type="InterPro" id="IPR045584">
    <property type="entry name" value="Pilin-like"/>
</dbReference>
<dbReference type="PROSITE" id="PS00409">
    <property type="entry name" value="PROKAR_NTER_METHYL"/>
    <property type="match status" value="1"/>
</dbReference>
<feature type="transmembrane region" description="Helical" evidence="1">
    <location>
        <begin position="12"/>
        <end position="36"/>
    </location>
</feature>
<keyword evidence="1" id="KW-1133">Transmembrane helix</keyword>
<dbReference type="InterPro" id="IPR012902">
    <property type="entry name" value="N_methyl_site"/>
</dbReference>
<sequence>MKEKIFSGNRAGFTLVELLVVIGVIAILATVVIVTLNPPRLFAQARNTQRWSNVNKIINVIGQRMTDNRGIFQTGCAAGAIPTSTTRMATSTYDIGPCLVPTYIEAMPFDPSDVAAVFNSTSDYDTGYFVSRDETTGRVTVNAPSAELGDIISVSR</sequence>